<dbReference type="GO" id="GO:0009245">
    <property type="term" value="P:lipid A biosynthetic process"/>
    <property type="evidence" value="ECO:0007669"/>
    <property type="project" value="TreeGrafter"/>
</dbReference>
<organism evidence="5 6">
    <name type="scientific">Prevotella amnii DNF00058</name>
    <dbReference type="NCBI Taxonomy" id="1401066"/>
    <lineage>
        <taxon>Bacteria</taxon>
        <taxon>Pseudomonadati</taxon>
        <taxon>Bacteroidota</taxon>
        <taxon>Bacteroidia</taxon>
        <taxon>Bacteroidales</taxon>
        <taxon>Prevotellaceae</taxon>
        <taxon>Prevotella</taxon>
    </lineage>
</organism>
<keyword evidence="1" id="KW-0479">Metal-binding</keyword>
<proteinExistence type="predicted"/>
<protein>
    <submittedName>
        <fullName evidence="5">Serine/threonine protein phosphatase</fullName>
    </submittedName>
</protein>
<dbReference type="InterPro" id="IPR051158">
    <property type="entry name" value="Metallophosphoesterase_sf"/>
</dbReference>
<evidence type="ECO:0000259" key="4">
    <source>
        <dbReference type="Pfam" id="PF00149"/>
    </source>
</evidence>
<evidence type="ECO:0000256" key="2">
    <source>
        <dbReference type="ARBA" id="ARBA00022801"/>
    </source>
</evidence>
<feature type="transmembrane region" description="Helical" evidence="3">
    <location>
        <begin position="103"/>
        <end position="123"/>
    </location>
</feature>
<feature type="transmembrane region" description="Helical" evidence="3">
    <location>
        <begin position="36"/>
        <end position="55"/>
    </location>
</feature>
<keyword evidence="6" id="KW-1185">Reference proteome</keyword>
<dbReference type="EMBL" id="JRNU01000025">
    <property type="protein sequence ID" value="KGF51740.1"/>
    <property type="molecule type" value="Genomic_DNA"/>
</dbReference>
<feature type="domain" description="Calcineurin-like phosphoesterase" evidence="4">
    <location>
        <begin position="150"/>
        <end position="338"/>
    </location>
</feature>
<dbReference type="AlphaFoldDB" id="A0A096AY57"/>
<keyword evidence="3" id="KW-0472">Membrane</keyword>
<dbReference type="Proteomes" id="UP000029614">
    <property type="component" value="Unassembled WGS sequence"/>
</dbReference>
<name>A0A096AY57_9BACT</name>
<dbReference type="Pfam" id="PF00149">
    <property type="entry name" value="Metallophos"/>
    <property type="match status" value="1"/>
</dbReference>
<evidence type="ECO:0000256" key="1">
    <source>
        <dbReference type="ARBA" id="ARBA00022723"/>
    </source>
</evidence>
<sequence length="397" mass="45362">MIARIVIPLLVIIALSDIYVYKHFNLYRLKKSWKLIYCIPTIIIVAYTIWMASLSNFTTDNLTLQNTYFILLGIFVLPKVVFMLFTLFLQILSHYVFNINNTYINLLGGLSALAIVIIYIYGFTFGITKVVTRHINLTFNNLPASFNGYKIVHISDMHIGTFNGWRKKILLSELDTIEAAKPDIICFTGDLENVQAKELIPFISLLKKRLPNVIAVRGNHDYGNYMLKASTFAKKKQTDNLQSIIEDSLHWRLLKNEHIPLYKKNKQLKAKNDSIYIIGTEYDSNNNKMLNLADYKKATKGMKKGVFSIMLQHDPSAWKRSVLPKTHADLTLSGHTHGGQMQLFGLRPTSILGLEDKGVYKKNNRYLYVTTGLGGLIPLRINMPNEITIITLHSSHY</sequence>
<evidence type="ECO:0000256" key="3">
    <source>
        <dbReference type="SAM" id="Phobius"/>
    </source>
</evidence>
<evidence type="ECO:0000313" key="6">
    <source>
        <dbReference type="Proteomes" id="UP000029614"/>
    </source>
</evidence>
<keyword evidence="2" id="KW-0378">Hydrolase</keyword>
<dbReference type="GO" id="GO:0008758">
    <property type="term" value="F:UDP-2,3-diacylglucosamine hydrolase activity"/>
    <property type="evidence" value="ECO:0007669"/>
    <property type="project" value="TreeGrafter"/>
</dbReference>
<dbReference type="OrthoDB" id="9780884at2"/>
<feature type="transmembrane region" description="Helical" evidence="3">
    <location>
        <begin position="6"/>
        <end position="24"/>
    </location>
</feature>
<gene>
    <name evidence="5" type="ORF">HMPREF9302_06320</name>
</gene>
<reference evidence="5 6" key="1">
    <citation type="submission" date="2014-07" db="EMBL/GenBank/DDBJ databases">
        <authorList>
            <person name="McCorrison J."/>
            <person name="Sanka R."/>
            <person name="Torralba M."/>
            <person name="Gillis M."/>
            <person name="Haft D.H."/>
            <person name="Methe B."/>
            <person name="Sutton G."/>
            <person name="Nelson K.E."/>
        </authorList>
    </citation>
    <scope>NUCLEOTIDE SEQUENCE [LARGE SCALE GENOMIC DNA]</scope>
    <source>
        <strain evidence="5 6">DNF00058</strain>
    </source>
</reference>
<dbReference type="PANTHER" id="PTHR31302">
    <property type="entry name" value="TRANSMEMBRANE PROTEIN WITH METALLOPHOSPHOESTERASE DOMAIN-RELATED"/>
    <property type="match status" value="1"/>
</dbReference>
<keyword evidence="3" id="KW-1133">Transmembrane helix</keyword>
<dbReference type="PROSITE" id="PS00018">
    <property type="entry name" value="EF_HAND_1"/>
    <property type="match status" value="1"/>
</dbReference>
<dbReference type="Gene3D" id="3.60.21.10">
    <property type="match status" value="1"/>
</dbReference>
<keyword evidence="3" id="KW-0812">Transmembrane</keyword>
<dbReference type="RefSeq" id="WP_008449921.1">
    <property type="nucleotide sequence ID" value="NZ_JRNU01000025.1"/>
</dbReference>
<feature type="transmembrane region" description="Helical" evidence="3">
    <location>
        <begin position="67"/>
        <end position="91"/>
    </location>
</feature>
<evidence type="ECO:0000313" key="5">
    <source>
        <dbReference type="EMBL" id="KGF51740.1"/>
    </source>
</evidence>
<dbReference type="SUPFAM" id="SSF56300">
    <property type="entry name" value="Metallo-dependent phosphatases"/>
    <property type="match status" value="1"/>
</dbReference>
<dbReference type="PANTHER" id="PTHR31302:SF31">
    <property type="entry name" value="PHOSPHODIESTERASE YAEI"/>
    <property type="match status" value="1"/>
</dbReference>
<comment type="caution">
    <text evidence="5">The sequence shown here is derived from an EMBL/GenBank/DDBJ whole genome shotgun (WGS) entry which is preliminary data.</text>
</comment>
<accession>A0A096AY57</accession>
<dbReference type="GO" id="GO:0046872">
    <property type="term" value="F:metal ion binding"/>
    <property type="evidence" value="ECO:0007669"/>
    <property type="project" value="UniProtKB-KW"/>
</dbReference>
<dbReference type="InterPro" id="IPR029052">
    <property type="entry name" value="Metallo-depent_PP-like"/>
</dbReference>
<dbReference type="GO" id="GO:0016020">
    <property type="term" value="C:membrane"/>
    <property type="evidence" value="ECO:0007669"/>
    <property type="project" value="GOC"/>
</dbReference>
<dbReference type="InterPro" id="IPR004843">
    <property type="entry name" value="Calcineurin-like_PHP"/>
</dbReference>
<dbReference type="InterPro" id="IPR018247">
    <property type="entry name" value="EF_Hand_1_Ca_BS"/>
</dbReference>